<gene>
    <name evidence="2" type="ORF">QCA50_018452</name>
</gene>
<dbReference type="Proteomes" id="UP001385951">
    <property type="component" value="Unassembled WGS sequence"/>
</dbReference>
<evidence type="ECO:0000313" key="3">
    <source>
        <dbReference type="Proteomes" id="UP001385951"/>
    </source>
</evidence>
<organism evidence="2 3">
    <name type="scientific">Cerrena zonata</name>
    <dbReference type="NCBI Taxonomy" id="2478898"/>
    <lineage>
        <taxon>Eukaryota</taxon>
        <taxon>Fungi</taxon>
        <taxon>Dikarya</taxon>
        <taxon>Basidiomycota</taxon>
        <taxon>Agaricomycotina</taxon>
        <taxon>Agaricomycetes</taxon>
        <taxon>Polyporales</taxon>
        <taxon>Cerrenaceae</taxon>
        <taxon>Cerrena</taxon>
    </lineage>
</organism>
<dbReference type="EMBL" id="JASBNA010000070">
    <property type="protein sequence ID" value="KAK7678580.1"/>
    <property type="molecule type" value="Genomic_DNA"/>
</dbReference>
<feature type="compositionally biased region" description="Polar residues" evidence="1">
    <location>
        <begin position="99"/>
        <end position="112"/>
    </location>
</feature>
<feature type="region of interest" description="Disordered" evidence="1">
    <location>
        <begin position="35"/>
        <end position="118"/>
    </location>
</feature>
<sequence>MNHLVLTTVFDASTLPAMDYSSLFSSGLRAMSLRKPRPSSVIIESSPTKSSRPESAIFSPNHKRSESEKAALHKRQTIHGSYGRSYRERDTLSRAPTLPSRSPVPSQRNSVISRPLPPVPPNTAALQDEDVFMNLKPSRDSRSLRISPTPSMVHLPTPTAHRFTSGSPDANADDSFLSFTASPIESPVYTYSETGRRPVTVAIDVRSSTRKHTISSSSSEVERDLALEKLEKSRRRRSAKEPIVLGHDYHAENDMDWRYVVETFLEEEDL</sequence>
<accession>A0AAW0FPF7</accession>
<protein>
    <submittedName>
        <fullName evidence="2">Uncharacterized protein</fullName>
    </submittedName>
</protein>
<name>A0AAW0FPF7_9APHY</name>
<evidence type="ECO:0000256" key="1">
    <source>
        <dbReference type="SAM" id="MobiDB-lite"/>
    </source>
</evidence>
<keyword evidence="3" id="KW-1185">Reference proteome</keyword>
<dbReference type="AlphaFoldDB" id="A0AAW0FPF7"/>
<evidence type="ECO:0000313" key="2">
    <source>
        <dbReference type="EMBL" id="KAK7678580.1"/>
    </source>
</evidence>
<reference evidence="2 3" key="1">
    <citation type="submission" date="2022-09" db="EMBL/GenBank/DDBJ databases">
        <authorList>
            <person name="Palmer J.M."/>
        </authorList>
    </citation>
    <scope>NUCLEOTIDE SEQUENCE [LARGE SCALE GENOMIC DNA]</scope>
    <source>
        <strain evidence="2 3">DSM 7382</strain>
    </source>
</reference>
<comment type="caution">
    <text evidence="2">The sequence shown here is derived from an EMBL/GenBank/DDBJ whole genome shotgun (WGS) entry which is preliminary data.</text>
</comment>
<proteinExistence type="predicted"/>